<evidence type="ECO:0000313" key="2">
    <source>
        <dbReference type="EMBL" id="JAT91796.1"/>
    </source>
</evidence>
<sequence>PAFLRNAGKMRRRKNKQRRVPKSLDARRLRSLCSSLTRRGGDSSRADDGGRDCNGEPHHYLAAVDPNRMECNCSNY</sequence>
<feature type="compositionally biased region" description="Basic and acidic residues" evidence="1">
    <location>
        <begin position="39"/>
        <end position="52"/>
    </location>
</feature>
<accession>A0A1E1WYE1</accession>
<evidence type="ECO:0000256" key="1">
    <source>
        <dbReference type="SAM" id="MobiDB-lite"/>
    </source>
</evidence>
<feature type="non-terminal residue" evidence="2">
    <location>
        <position position="1"/>
    </location>
</feature>
<dbReference type="EMBL" id="GFAC01007392">
    <property type="protein sequence ID" value="JAT91796.1"/>
    <property type="molecule type" value="mRNA"/>
</dbReference>
<organism evidence="2">
    <name type="scientific">Amblyomma aureolatum</name>
    <dbReference type="NCBI Taxonomy" id="187763"/>
    <lineage>
        <taxon>Eukaryota</taxon>
        <taxon>Metazoa</taxon>
        <taxon>Ecdysozoa</taxon>
        <taxon>Arthropoda</taxon>
        <taxon>Chelicerata</taxon>
        <taxon>Arachnida</taxon>
        <taxon>Acari</taxon>
        <taxon>Parasitiformes</taxon>
        <taxon>Ixodida</taxon>
        <taxon>Ixodoidea</taxon>
        <taxon>Ixodidae</taxon>
        <taxon>Amblyomminae</taxon>
        <taxon>Amblyomma</taxon>
    </lineage>
</organism>
<reference evidence="2" key="1">
    <citation type="journal article" date="2017" name="Front. Cell. Infect. Microbiol.">
        <title>The Distinct Transcriptional Response of the Midgut of Amblyomma sculptum and Amblyomma aureolatum Ticks to Rickettsia rickettsii Correlates to Their Differences in Susceptibility to Infection.</title>
        <authorList>
            <person name="Martins L.A."/>
            <person name="Galletti M.F.B.M."/>
            <person name="Ribeiro J.M."/>
            <person name="Fujita A."/>
            <person name="Costa F.B."/>
            <person name="Labruna M.B."/>
            <person name="Daffre S."/>
            <person name="Fogaca A.C."/>
        </authorList>
    </citation>
    <scope>NUCLEOTIDE SEQUENCE</scope>
</reference>
<feature type="region of interest" description="Disordered" evidence="1">
    <location>
        <begin position="1"/>
        <end position="52"/>
    </location>
</feature>
<proteinExistence type="evidence at transcript level"/>
<protein>
    <submittedName>
        <fullName evidence="2">Uncharacterized protein</fullName>
    </submittedName>
</protein>
<dbReference type="AlphaFoldDB" id="A0A1E1WYE1"/>
<feature type="compositionally biased region" description="Basic residues" evidence="1">
    <location>
        <begin position="8"/>
        <end position="21"/>
    </location>
</feature>
<name>A0A1E1WYE1_9ACAR</name>